<dbReference type="InterPro" id="IPR059176">
    <property type="entry name" value="UDP-X_N"/>
</dbReference>
<evidence type="ECO:0000256" key="2">
    <source>
        <dbReference type="ARBA" id="ARBA00022801"/>
    </source>
</evidence>
<dbReference type="Pfam" id="PF00293">
    <property type="entry name" value="NUDIX"/>
    <property type="match status" value="1"/>
</dbReference>
<evidence type="ECO:0000259" key="3">
    <source>
        <dbReference type="PROSITE" id="PS51462"/>
    </source>
</evidence>
<dbReference type="Pfam" id="PF12535">
    <property type="entry name" value="Nudix_N"/>
    <property type="match status" value="1"/>
</dbReference>
<evidence type="ECO:0000313" key="5">
    <source>
        <dbReference type="Proteomes" id="UP000011182"/>
    </source>
</evidence>
<proteinExistence type="predicted"/>
<feature type="domain" description="Nudix hydrolase" evidence="3">
    <location>
        <begin position="66"/>
        <end position="192"/>
    </location>
</feature>
<dbReference type="PANTHER" id="PTHR43046:SF16">
    <property type="entry name" value="ADP-RIBOSE PYROPHOSPHATASE YJHB-RELATED"/>
    <property type="match status" value="1"/>
</dbReference>
<accession>A0A9W5PCP5</accession>
<comment type="cofactor">
    <cofactor evidence="1">
        <name>Mg(2+)</name>
        <dbReference type="ChEBI" id="CHEBI:18420"/>
    </cofactor>
</comment>
<dbReference type="Proteomes" id="UP000011182">
    <property type="component" value="Unassembled WGS sequence"/>
</dbReference>
<dbReference type="Gene3D" id="3.90.79.10">
    <property type="entry name" value="Nucleoside Triphosphate Pyrophosphohydrolase"/>
    <property type="match status" value="1"/>
</dbReference>
<dbReference type="InterPro" id="IPR015797">
    <property type="entry name" value="NUDIX_hydrolase-like_dom_sf"/>
</dbReference>
<name>A0A9W5PCP5_9BACI</name>
<evidence type="ECO:0000256" key="1">
    <source>
        <dbReference type="ARBA" id="ARBA00001946"/>
    </source>
</evidence>
<dbReference type="SUPFAM" id="SSF55811">
    <property type="entry name" value="Nudix"/>
    <property type="match status" value="1"/>
</dbReference>
<organism evidence="4 5">
    <name type="scientific">Bacillus inaquosorum KCTC 13429</name>
    <dbReference type="NCBI Taxonomy" id="1236548"/>
    <lineage>
        <taxon>Bacteria</taxon>
        <taxon>Bacillati</taxon>
        <taxon>Bacillota</taxon>
        <taxon>Bacilli</taxon>
        <taxon>Bacillales</taxon>
        <taxon>Bacillaceae</taxon>
        <taxon>Bacillus</taxon>
    </lineage>
</organism>
<dbReference type="Gene3D" id="6.10.250.1120">
    <property type="match status" value="1"/>
</dbReference>
<keyword evidence="5" id="KW-1185">Reference proteome</keyword>
<dbReference type="EMBL" id="AMXN01000004">
    <property type="protein sequence ID" value="ELS60949.1"/>
    <property type="molecule type" value="Genomic_DNA"/>
</dbReference>
<dbReference type="CDD" id="cd04672">
    <property type="entry name" value="NUDIX_CDP-Chase_like"/>
    <property type="match status" value="1"/>
</dbReference>
<protein>
    <submittedName>
        <fullName evidence="4">ADP-ribose pyrophosphatase</fullName>
    </submittedName>
</protein>
<comment type="caution">
    <text evidence="4">The sequence shown here is derived from an EMBL/GenBank/DDBJ whole genome shotgun (WGS) entry which is preliminary data.</text>
</comment>
<dbReference type="InterPro" id="IPR000086">
    <property type="entry name" value="NUDIX_hydrolase_dom"/>
</dbReference>
<dbReference type="PANTHER" id="PTHR43046">
    <property type="entry name" value="GDP-MANNOSE MANNOSYL HYDROLASE"/>
    <property type="match status" value="1"/>
</dbReference>
<dbReference type="AlphaFoldDB" id="A0A9W5PCP5"/>
<sequence>MQTKWLKRAQRIQAIAKAGLAFSKDVYDRERYEELMKLSVEMMADYSQTEIEVITDLWKGEKGYPTPKADVRGAVFRENQILLVREKHDELWSLPGGFCEIGLSPAENVIKEIKEESGYDTEPSRLLAVLDSHKHPHPPQPYHYYKIFIECSITGDQGEIGIETNHAAFFPEDRLPPLSPKRNTPSQLSMLFDFCAIRTRKRYLTKKRKSQVGSFFFYSAICFSLESFRRVKIESACLWPSFCFNLFSSTNRLP</sequence>
<evidence type="ECO:0000313" key="4">
    <source>
        <dbReference type="EMBL" id="ELS60949.1"/>
    </source>
</evidence>
<gene>
    <name evidence="4" type="ORF">BSI_24090</name>
</gene>
<keyword evidence="2" id="KW-0378">Hydrolase</keyword>
<dbReference type="PROSITE" id="PS51462">
    <property type="entry name" value="NUDIX"/>
    <property type="match status" value="1"/>
</dbReference>
<reference evidence="4 5" key="1">
    <citation type="journal article" date="2014" name="Syst. Appl. Microbiol.">
        <title>Genomic insights into the taxonomic status of the three subspecies of Bacillus subtilis.</title>
        <authorList>
            <person name="Yi H."/>
            <person name="Chun J."/>
            <person name="Cha C.J."/>
        </authorList>
    </citation>
    <scope>NUCLEOTIDE SEQUENCE [LARGE SCALE GENOMIC DNA]</scope>
    <source>
        <strain evidence="4 5">KCTC 13429</strain>
    </source>
</reference>
<dbReference type="GO" id="GO:0016787">
    <property type="term" value="F:hydrolase activity"/>
    <property type="evidence" value="ECO:0007669"/>
    <property type="project" value="UniProtKB-KW"/>
</dbReference>